<dbReference type="InterPro" id="IPR036390">
    <property type="entry name" value="WH_DNA-bd_sf"/>
</dbReference>
<organism evidence="5 6">
    <name type="scientific">Limosilactobacillus ingluviei DSM 15946</name>
    <dbReference type="NCBI Taxonomy" id="1423760"/>
    <lineage>
        <taxon>Bacteria</taxon>
        <taxon>Bacillati</taxon>
        <taxon>Bacillota</taxon>
        <taxon>Bacilli</taxon>
        <taxon>Lactobacillales</taxon>
        <taxon>Lactobacillaceae</taxon>
        <taxon>Limosilactobacillus</taxon>
    </lineage>
</organism>
<evidence type="ECO:0000256" key="1">
    <source>
        <dbReference type="ARBA" id="ARBA00011046"/>
    </source>
</evidence>
<dbReference type="InterPro" id="IPR014071">
    <property type="entry name" value="Cu_transp_CopY/TcrY"/>
</dbReference>
<dbReference type="NCBIfam" id="TIGR02698">
    <property type="entry name" value="CopY_TcrY"/>
    <property type="match status" value="1"/>
</dbReference>
<dbReference type="Proteomes" id="UP000050816">
    <property type="component" value="Unassembled WGS sequence"/>
</dbReference>
<proteinExistence type="inferred from homology"/>
<dbReference type="Pfam" id="PF03965">
    <property type="entry name" value="Penicillinase_R"/>
    <property type="match status" value="1"/>
</dbReference>
<accession>A0A0R1UHW8</accession>
<evidence type="ECO:0000313" key="6">
    <source>
        <dbReference type="Proteomes" id="UP000050816"/>
    </source>
</evidence>
<dbReference type="PATRIC" id="fig|1423760.3.peg.2037"/>
<reference evidence="5 6" key="1">
    <citation type="journal article" date="2015" name="Genome Announc.">
        <title>Expanding the biotechnology potential of lactobacilli through comparative genomics of 213 strains and associated genera.</title>
        <authorList>
            <person name="Sun Z."/>
            <person name="Harris H.M."/>
            <person name="McCann A."/>
            <person name="Guo C."/>
            <person name="Argimon S."/>
            <person name="Zhang W."/>
            <person name="Yang X."/>
            <person name="Jeffery I.B."/>
            <person name="Cooney J.C."/>
            <person name="Kagawa T.F."/>
            <person name="Liu W."/>
            <person name="Song Y."/>
            <person name="Salvetti E."/>
            <person name="Wrobel A."/>
            <person name="Rasinkangas P."/>
            <person name="Parkhill J."/>
            <person name="Rea M.C."/>
            <person name="O'Sullivan O."/>
            <person name="Ritari J."/>
            <person name="Douillard F.P."/>
            <person name="Paul Ross R."/>
            <person name="Yang R."/>
            <person name="Briner A.E."/>
            <person name="Felis G.E."/>
            <person name="de Vos W.M."/>
            <person name="Barrangou R."/>
            <person name="Klaenhammer T.R."/>
            <person name="Caufield P.W."/>
            <person name="Cui Y."/>
            <person name="Zhang H."/>
            <person name="O'Toole P.W."/>
        </authorList>
    </citation>
    <scope>NUCLEOTIDE SEQUENCE [LARGE SCALE GENOMIC DNA]</scope>
    <source>
        <strain evidence="5 6">DSM 15946</strain>
    </source>
</reference>
<sequence>MNGLEITPAEWQVMRIVWSKQAVTSTEVIRLLAPSTGWKEATIKTLLRRLVAKGALATERDGRAFIYRPLVAEQATIDQALTGLLAEICQRHVGAALLHAIETVPLSQTDIANLQASLERKMTTAPAKLPCNCLPMACHC</sequence>
<evidence type="ECO:0000256" key="4">
    <source>
        <dbReference type="ARBA" id="ARBA00023163"/>
    </source>
</evidence>
<evidence type="ECO:0000256" key="3">
    <source>
        <dbReference type="ARBA" id="ARBA00023125"/>
    </source>
</evidence>
<evidence type="ECO:0000256" key="2">
    <source>
        <dbReference type="ARBA" id="ARBA00023015"/>
    </source>
</evidence>
<comment type="similarity">
    <text evidence="1">Belongs to the BlaI transcriptional regulatory family.</text>
</comment>
<gene>
    <name evidence="5" type="ORF">FC43_GL001948</name>
</gene>
<dbReference type="InterPro" id="IPR005650">
    <property type="entry name" value="BlaI_family"/>
</dbReference>
<keyword evidence="2" id="KW-0805">Transcription regulation</keyword>
<protein>
    <submittedName>
        <fullName evidence="5">Penicillinase repressor</fullName>
    </submittedName>
</protein>
<keyword evidence="3" id="KW-0238">DNA-binding</keyword>
<dbReference type="SUPFAM" id="SSF46785">
    <property type="entry name" value="Winged helix' DNA-binding domain"/>
    <property type="match status" value="1"/>
</dbReference>
<dbReference type="InterPro" id="IPR036388">
    <property type="entry name" value="WH-like_DNA-bd_sf"/>
</dbReference>
<dbReference type="GO" id="GO:0003677">
    <property type="term" value="F:DNA binding"/>
    <property type="evidence" value="ECO:0007669"/>
    <property type="project" value="UniProtKB-KW"/>
</dbReference>
<dbReference type="Gene3D" id="1.10.10.10">
    <property type="entry name" value="Winged helix-like DNA-binding domain superfamily/Winged helix DNA-binding domain"/>
    <property type="match status" value="1"/>
</dbReference>
<evidence type="ECO:0000313" key="5">
    <source>
        <dbReference type="EMBL" id="KRL92500.1"/>
    </source>
</evidence>
<keyword evidence="4" id="KW-0804">Transcription</keyword>
<name>A0A0R1UHW8_9LACO</name>
<dbReference type="EMBL" id="AZFK01000004">
    <property type="protein sequence ID" value="KRL92500.1"/>
    <property type="molecule type" value="Genomic_DNA"/>
</dbReference>
<dbReference type="GO" id="GO:0045892">
    <property type="term" value="P:negative regulation of DNA-templated transcription"/>
    <property type="evidence" value="ECO:0007669"/>
    <property type="project" value="InterPro"/>
</dbReference>
<dbReference type="PIRSF" id="PIRSF019455">
    <property type="entry name" value="CopR_AtkY"/>
    <property type="match status" value="1"/>
</dbReference>
<dbReference type="RefSeq" id="WP_056953345.1">
    <property type="nucleotide sequence ID" value="NZ_AZFK01000004.1"/>
</dbReference>
<comment type="caution">
    <text evidence="5">The sequence shown here is derived from an EMBL/GenBank/DDBJ whole genome shotgun (WGS) entry which is preliminary data.</text>
</comment>
<dbReference type="AlphaFoldDB" id="A0A0R1UHW8"/>